<dbReference type="Proteomes" id="UP000242188">
    <property type="component" value="Unassembled WGS sequence"/>
</dbReference>
<organism evidence="3 4">
    <name type="scientific">Mizuhopecten yessoensis</name>
    <name type="common">Japanese scallop</name>
    <name type="synonym">Patinopecten yessoensis</name>
    <dbReference type="NCBI Taxonomy" id="6573"/>
    <lineage>
        <taxon>Eukaryota</taxon>
        <taxon>Metazoa</taxon>
        <taxon>Spiralia</taxon>
        <taxon>Lophotrochozoa</taxon>
        <taxon>Mollusca</taxon>
        <taxon>Bivalvia</taxon>
        <taxon>Autobranchia</taxon>
        <taxon>Pteriomorphia</taxon>
        <taxon>Pectinida</taxon>
        <taxon>Pectinoidea</taxon>
        <taxon>Pectinidae</taxon>
        <taxon>Mizuhopecten</taxon>
    </lineage>
</organism>
<dbReference type="STRING" id="6573.A0A210PY87"/>
<dbReference type="PANTHER" id="PTHR22028:SF4">
    <property type="entry name" value="PROTEIN SFI1 HOMOLOG"/>
    <property type="match status" value="1"/>
</dbReference>
<feature type="region of interest" description="Disordered" evidence="2">
    <location>
        <begin position="982"/>
        <end position="1003"/>
    </location>
</feature>
<evidence type="ECO:0000313" key="3">
    <source>
        <dbReference type="EMBL" id="OWF41458.1"/>
    </source>
</evidence>
<sequence>MNTICLIGTNIVHTKIIGDVWPSENNKAKDDPGKQLSKIPVSGARQRRRNKISSVTKPVVRSKVKTYRPGYTWDRGGRLKEIRIRCQARKFSSIWKRNTFGRVMPSVARAHYRRKLMLEAFRDWYDMWWVVRKEWRLLVRAECHYRYTIYSRTVHAWKHFVILQKMKSGRFSTAHTHYTGKLSHKVLLAWIRFTAQRREERKRNAIAVNFHNAHCLGQAWLEWKNQHTLVQERAEMEATALQFWAYRLQTQFWLIWRRKLDVLQEREAKLNLAVRFHKYTLKKKILMAWVKYWLGRKQIQQEKGYARLLYHRHLKRRLFNMWVRRYNMSQSIKAHQEYMVVLGQQFQMRKAFVRWKLYVDGIHRERRAHQMAAQHCVRRLMVFGLSCLKLHVIQQRLKQTRHEVALQHRDKMLLKTHWEVWMMRCENNEELELIPLTRRANHHYRQVMLSKVWQGLEMYVHWRRHRKAQYAKADAQFYCQVMPKYLQRMVLFVDVMKLQRENQQNCEEFRRENLQARFFYLWHKSYLQSSDDRMNLRMAILHYDECVKKRFLACWRRKRVEAHQENEKQDFAHDHYSASLVEKCFRRLRTHVNDCKLSKNNEVRAAKHHYVKLLSKVFSAMKKYAVYQCDKHRKMCQAREFRQRLVCQVVMATWKGMVDQGRQFKYKADQKYQEKSTSLLRKALKTWHDNVETQILDRIIDQTAKLHCNRRLLSKVLTTWHRYAAIHAYKKSETRHWVEATKQVLNQNKLRRCFGQWRLAKERSLLFQLRQAQAEQHHNRYILQQVFQVWGVFTEQSRSKKLLMKQCTWFNNKRLTIGFFATWKSQYYLAEEEHSKSGLALWHWSLVVQRKVLITWYTETQNRKRKKQRLLEALERRRKRLLRQGVVQWLTMASDLTEMRAKFAAQQHAKSAFVKHQLIQRCAFHWRHWTARRKLQRGDNSKVPVRQLIAPPSAHRDIFYLKVSDLPGRKHTMTAEAGIPLPALSASPTKGGGNRPTSGLEMPVPDLRLQARRKPRHPAFLADSLKRAGLFVQNVDEQETRSDNFPQKPTSPSQTEGSQKPHEETTQPDEVSGEHMPVSYMPKSEVSIPHRTVVHSDKDTEKYSIRRNIDELPPLSQETKLVSWLPNPEETQISKLSLEKDQRKSDQVRKEVPKLDSLEKGDEYRTIECYVLKPEFQLLTPADFMAPGRCDGDSDISPQSTPRSVDSDRSNFEMPCSEESADKQIVWIRNHLKEFEQRKKKLRKLQKQHQQLRDWIRLEEVKGQPDVEVNQVRMEVEQMEAELKLLRTSVESDKPHCAELVKTVSRLVQEFHNIG</sequence>
<feature type="compositionally biased region" description="Polar residues" evidence="2">
    <location>
        <begin position="1043"/>
        <end position="1058"/>
    </location>
</feature>
<accession>A0A210PY87</accession>
<comment type="caution">
    <text evidence="3">The sequence shown here is derived from an EMBL/GenBank/DDBJ whole genome shotgun (WGS) entry which is preliminary data.</text>
</comment>
<keyword evidence="1" id="KW-0175">Coiled coil</keyword>
<evidence type="ECO:0000256" key="2">
    <source>
        <dbReference type="SAM" id="MobiDB-lite"/>
    </source>
</evidence>
<proteinExistence type="predicted"/>
<feature type="coiled-coil region" evidence="1">
    <location>
        <begin position="1228"/>
        <end position="1289"/>
    </location>
</feature>
<dbReference type="PANTHER" id="PTHR22028">
    <property type="entry name" value="SFI1 SPINDLE BODY DOMAIN-CONTAINING PROTEIN-RELATED"/>
    <property type="match status" value="1"/>
</dbReference>
<dbReference type="OrthoDB" id="195843at2759"/>
<gene>
    <name evidence="3" type="ORF">KP79_PYT17349</name>
</gene>
<protein>
    <submittedName>
        <fullName evidence="3">Protein SFI1-like</fullName>
    </submittedName>
</protein>
<name>A0A210PY87_MIZYE</name>
<evidence type="ECO:0000256" key="1">
    <source>
        <dbReference type="SAM" id="Coils"/>
    </source>
</evidence>
<keyword evidence="4" id="KW-1185">Reference proteome</keyword>
<dbReference type="InterPro" id="IPR052270">
    <property type="entry name" value="CACF_protein"/>
</dbReference>
<reference evidence="3 4" key="1">
    <citation type="journal article" date="2017" name="Nat. Ecol. Evol.">
        <title>Scallop genome provides insights into evolution of bilaterian karyotype and development.</title>
        <authorList>
            <person name="Wang S."/>
            <person name="Zhang J."/>
            <person name="Jiao W."/>
            <person name="Li J."/>
            <person name="Xun X."/>
            <person name="Sun Y."/>
            <person name="Guo X."/>
            <person name="Huan P."/>
            <person name="Dong B."/>
            <person name="Zhang L."/>
            <person name="Hu X."/>
            <person name="Sun X."/>
            <person name="Wang J."/>
            <person name="Zhao C."/>
            <person name="Wang Y."/>
            <person name="Wang D."/>
            <person name="Huang X."/>
            <person name="Wang R."/>
            <person name="Lv J."/>
            <person name="Li Y."/>
            <person name="Zhang Z."/>
            <person name="Liu B."/>
            <person name="Lu W."/>
            <person name="Hui Y."/>
            <person name="Liang J."/>
            <person name="Zhou Z."/>
            <person name="Hou R."/>
            <person name="Li X."/>
            <person name="Liu Y."/>
            <person name="Li H."/>
            <person name="Ning X."/>
            <person name="Lin Y."/>
            <person name="Zhao L."/>
            <person name="Xing Q."/>
            <person name="Dou J."/>
            <person name="Li Y."/>
            <person name="Mao J."/>
            <person name="Guo H."/>
            <person name="Dou H."/>
            <person name="Li T."/>
            <person name="Mu C."/>
            <person name="Jiang W."/>
            <person name="Fu Q."/>
            <person name="Fu X."/>
            <person name="Miao Y."/>
            <person name="Liu J."/>
            <person name="Yu Q."/>
            <person name="Li R."/>
            <person name="Liao H."/>
            <person name="Li X."/>
            <person name="Kong Y."/>
            <person name="Jiang Z."/>
            <person name="Chourrout D."/>
            <person name="Li R."/>
            <person name="Bao Z."/>
        </authorList>
    </citation>
    <scope>NUCLEOTIDE SEQUENCE [LARGE SCALE GENOMIC DNA]</scope>
    <source>
        <strain evidence="3 4">PY_sf001</strain>
    </source>
</reference>
<dbReference type="GO" id="GO:0019902">
    <property type="term" value="F:phosphatase binding"/>
    <property type="evidence" value="ECO:0007669"/>
    <property type="project" value="TreeGrafter"/>
</dbReference>
<dbReference type="EMBL" id="NEDP02005386">
    <property type="protein sequence ID" value="OWF41458.1"/>
    <property type="molecule type" value="Genomic_DNA"/>
</dbReference>
<feature type="coiled-coil region" evidence="1">
    <location>
        <begin position="857"/>
        <end position="884"/>
    </location>
</feature>
<feature type="region of interest" description="Disordered" evidence="2">
    <location>
        <begin position="1189"/>
        <end position="1217"/>
    </location>
</feature>
<evidence type="ECO:0000313" key="4">
    <source>
        <dbReference type="Proteomes" id="UP000242188"/>
    </source>
</evidence>
<feature type="region of interest" description="Disordered" evidence="2">
    <location>
        <begin position="1036"/>
        <end position="1077"/>
    </location>
</feature>